<comment type="caution">
    <text evidence="1">The sequence shown here is derived from an EMBL/GenBank/DDBJ whole genome shotgun (WGS) entry which is preliminary data.</text>
</comment>
<dbReference type="Proteomes" id="UP001497680">
    <property type="component" value="Unassembled WGS sequence"/>
</dbReference>
<proteinExistence type="predicted"/>
<name>A0ACC0CTW8_9PEZI</name>
<gene>
    <name evidence="1" type="ORF">F4821DRAFT_244188</name>
</gene>
<accession>A0ACC0CTW8</accession>
<evidence type="ECO:0000313" key="2">
    <source>
        <dbReference type="Proteomes" id="UP001497680"/>
    </source>
</evidence>
<reference evidence="1 2" key="1">
    <citation type="journal article" date="2022" name="New Phytol.">
        <title>Ecological generalism drives hyperdiversity of secondary metabolite gene clusters in xylarialean endophytes.</title>
        <authorList>
            <person name="Franco M.E.E."/>
            <person name="Wisecaver J.H."/>
            <person name="Arnold A.E."/>
            <person name="Ju Y.M."/>
            <person name="Slot J.C."/>
            <person name="Ahrendt S."/>
            <person name="Moore L.P."/>
            <person name="Eastman K.E."/>
            <person name="Scott K."/>
            <person name="Konkel Z."/>
            <person name="Mondo S.J."/>
            <person name="Kuo A."/>
            <person name="Hayes R.D."/>
            <person name="Haridas S."/>
            <person name="Andreopoulos B."/>
            <person name="Riley R."/>
            <person name="LaButti K."/>
            <person name="Pangilinan J."/>
            <person name="Lipzen A."/>
            <person name="Amirebrahimi M."/>
            <person name="Yan J."/>
            <person name="Adam C."/>
            <person name="Keymanesh K."/>
            <person name="Ng V."/>
            <person name="Louie K."/>
            <person name="Northen T."/>
            <person name="Drula E."/>
            <person name="Henrissat B."/>
            <person name="Hsieh H.M."/>
            <person name="Youens-Clark K."/>
            <person name="Lutzoni F."/>
            <person name="Miadlikowska J."/>
            <person name="Eastwood D.C."/>
            <person name="Hamelin R.C."/>
            <person name="Grigoriev I.V."/>
            <person name="U'Ren J.M."/>
        </authorList>
    </citation>
    <scope>NUCLEOTIDE SEQUENCE [LARGE SCALE GENOMIC DNA]</scope>
    <source>
        <strain evidence="1 2">ER1909</strain>
    </source>
</reference>
<evidence type="ECO:0000313" key="1">
    <source>
        <dbReference type="EMBL" id="KAI6083757.1"/>
    </source>
</evidence>
<sequence length="413" mass="46300">MISQGRGSYEGLRMPRRSHRKSRAGCSECKRRHIKCDETRPACGNCAISSRQCSFLSSQPSLPTAPGVAVSPSPSPVPQYQPDASPSSYQSSPIPFSPGGESPIIQDANMIQLELFHHCVHTDFDLPPSSGHPDLIIPQATLVEAALSYPFLMNEMLAFAALHLAHLNPAKARLYKHHAVGLQTHALSIFNREMTKVNRENGKAVMLFSWLMTLHTLHETAEPVDVGGYLDRFAHYMQLHRGVRNITADSWQAMLDSDMRLMLLEASKVINNVDSGSHTVELEGFIRDSEGLNDDEKSVCQDALKRIQWFLGKVDGPEKQHPSHTATFLSLISWPVVIDVDFLRLVSERTPEALLVLSYYAIMLHLCRDVWVIGVSGQLLIQSVRLHLDDKLHRWLDWPEEMMDTLSYSADDC</sequence>
<protein>
    <submittedName>
        <fullName evidence="1">Uncharacterized protein</fullName>
    </submittedName>
</protein>
<dbReference type="EMBL" id="MU394347">
    <property type="protein sequence ID" value="KAI6083757.1"/>
    <property type="molecule type" value="Genomic_DNA"/>
</dbReference>
<organism evidence="1 2">
    <name type="scientific">Hypoxylon rubiginosum</name>
    <dbReference type="NCBI Taxonomy" id="110542"/>
    <lineage>
        <taxon>Eukaryota</taxon>
        <taxon>Fungi</taxon>
        <taxon>Dikarya</taxon>
        <taxon>Ascomycota</taxon>
        <taxon>Pezizomycotina</taxon>
        <taxon>Sordariomycetes</taxon>
        <taxon>Xylariomycetidae</taxon>
        <taxon>Xylariales</taxon>
        <taxon>Hypoxylaceae</taxon>
        <taxon>Hypoxylon</taxon>
    </lineage>
</organism>
<keyword evidence="2" id="KW-1185">Reference proteome</keyword>